<evidence type="ECO:0000256" key="1">
    <source>
        <dbReference type="ARBA" id="ARBA00004651"/>
    </source>
</evidence>
<feature type="transmembrane region" description="Helical" evidence="5">
    <location>
        <begin position="147"/>
        <end position="168"/>
    </location>
</feature>
<feature type="domain" description="Major facilitator superfamily (MFS) profile" evidence="6">
    <location>
        <begin position="22"/>
        <end position="430"/>
    </location>
</feature>
<dbReference type="Proteomes" id="UP000250434">
    <property type="component" value="Chromosome"/>
</dbReference>
<organism evidence="7 8">
    <name type="scientific">Amycolatopsis albispora</name>
    <dbReference type="NCBI Taxonomy" id="1804986"/>
    <lineage>
        <taxon>Bacteria</taxon>
        <taxon>Bacillati</taxon>
        <taxon>Actinomycetota</taxon>
        <taxon>Actinomycetes</taxon>
        <taxon>Pseudonocardiales</taxon>
        <taxon>Pseudonocardiaceae</taxon>
        <taxon>Amycolatopsis</taxon>
    </lineage>
</organism>
<evidence type="ECO:0000259" key="6">
    <source>
        <dbReference type="PROSITE" id="PS50850"/>
    </source>
</evidence>
<feature type="transmembrane region" description="Helical" evidence="5">
    <location>
        <begin position="283"/>
        <end position="307"/>
    </location>
</feature>
<evidence type="ECO:0000256" key="3">
    <source>
        <dbReference type="ARBA" id="ARBA00022989"/>
    </source>
</evidence>
<evidence type="ECO:0000313" key="8">
    <source>
        <dbReference type="Proteomes" id="UP000250434"/>
    </source>
</evidence>
<protein>
    <submittedName>
        <fullName evidence="7">Glucarate transporter</fullName>
    </submittedName>
</protein>
<dbReference type="InterPro" id="IPR000849">
    <property type="entry name" value="Sugar_P_transporter"/>
</dbReference>
<dbReference type="PROSITE" id="PS50850">
    <property type="entry name" value="MFS"/>
    <property type="match status" value="1"/>
</dbReference>
<keyword evidence="3 5" id="KW-1133">Transmembrane helix</keyword>
<dbReference type="CDD" id="cd17319">
    <property type="entry name" value="MFS_ExuT_GudP_like"/>
    <property type="match status" value="1"/>
</dbReference>
<dbReference type="GO" id="GO:0005886">
    <property type="term" value="C:plasma membrane"/>
    <property type="evidence" value="ECO:0007669"/>
    <property type="project" value="UniProtKB-SubCell"/>
</dbReference>
<feature type="transmembrane region" description="Helical" evidence="5">
    <location>
        <begin position="56"/>
        <end position="75"/>
    </location>
</feature>
<feature type="transmembrane region" description="Helical" evidence="5">
    <location>
        <begin position="245"/>
        <end position="263"/>
    </location>
</feature>
<proteinExistence type="predicted"/>
<dbReference type="PANTHER" id="PTHR11662">
    <property type="entry name" value="SOLUTE CARRIER FAMILY 17"/>
    <property type="match status" value="1"/>
</dbReference>
<dbReference type="KEGG" id="aab:A4R43_40015"/>
<dbReference type="GO" id="GO:0022857">
    <property type="term" value="F:transmembrane transporter activity"/>
    <property type="evidence" value="ECO:0007669"/>
    <property type="project" value="InterPro"/>
</dbReference>
<feature type="transmembrane region" description="Helical" evidence="5">
    <location>
        <begin position="379"/>
        <end position="399"/>
    </location>
</feature>
<feature type="transmembrane region" description="Helical" evidence="5">
    <location>
        <begin position="342"/>
        <end position="367"/>
    </location>
</feature>
<dbReference type="InterPro" id="IPR036259">
    <property type="entry name" value="MFS_trans_sf"/>
</dbReference>
<dbReference type="InterPro" id="IPR011701">
    <property type="entry name" value="MFS"/>
</dbReference>
<dbReference type="PIRSF" id="PIRSF002808">
    <property type="entry name" value="Hexose_phosphate_transp"/>
    <property type="match status" value="1"/>
</dbReference>
<feature type="transmembrane region" description="Helical" evidence="5">
    <location>
        <begin position="319"/>
        <end position="336"/>
    </location>
</feature>
<dbReference type="PANTHER" id="PTHR11662:SF333">
    <property type="entry name" value="D-GALACTONATE TRANSPORTER"/>
    <property type="match status" value="1"/>
</dbReference>
<comment type="subcellular location">
    <subcellularLocation>
        <location evidence="1">Cell membrane</location>
        <topology evidence="1">Multi-pass membrane protein</topology>
    </subcellularLocation>
</comment>
<feature type="transmembrane region" description="Helical" evidence="5">
    <location>
        <begin position="18"/>
        <end position="35"/>
    </location>
</feature>
<evidence type="ECO:0000256" key="2">
    <source>
        <dbReference type="ARBA" id="ARBA00022692"/>
    </source>
</evidence>
<keyword evidence="8" id="KW-1185">Reference proteome</keyword>
<dbReference type="InterPro" id="IPR050382">
    <property type="entry name" value="MFS_Na/Anion_cotransporter"/>
</dbReference>
<dbReference type="Gene3D" id="1.20.1250.20">
    <property type="entry name" value="MFS general substrate transporter like domains"/>
    <property type="match status" value="2"/>
</dbReference>
<dbReference type="RefSeq" id="WP_113696942.1">
    <property type="nucleotide sequence ID" value="NZ_CP015163.1"/>
</dbReference>
<sequence length="436" mass="47471">MTQTTTAGAGLSTTASRIRVLVAVMLFVTVVINYLDRSNLSIAMPAIAGELDLSKAQQGLLLSAFGWTYAALQIPGGWLVDRVPPRVLYPVCLVLWSLATFFMGIIGGFAALIVLRLMVGVFEAPAYPINSKIATVWFPERERATTIGFYTSGQFIGLALLTPVLSWLQSVLSWHWVFVSTGLVGILWAVIWYAWYREPRDSRANDAEVELIKSGGGLVDLARERPERARITRGDLATVLGRRKLWGIYLGQFCLTSTLWFFLTWFPTYLVEYRDMDYIKSGFLASLPFVAALVGVLISGVLSDFLLRRGASLGAARKGPIIAGLLLSTLMVGASFTDSTALVIVFLSVAFFGNGLASITWSLVSALAPRRLFGLTGGMFNFIGNLSSIATPIVIGLIVTDDSFAPGFAYMTVITIAGILSYVFLVGKVERVEERG</sequence>
<name>A0A344LIK4_9PSEU</name>
<accession>A0A344LIK4</accession>
<dbReference type="InterPro" id="IPR020846">
    <property type="entry name" value="MFS_dom"/>
</dbReference>
<gene>
    <name evidence="7" type="ORF">A4R43_40015</name>
</gene>
<feature type="transmembrane region" description="Helical" evidence="5">
    <location>
        <begin position="87"/>
        <end position="115"/>
    </location>
</feature>
<dbReference type="EMBL" id="CP015163">
    <property type="protein sequence ID" value="AXB47878.1"/>
    <property type="molecule type" value="Genomic_DNA"/>
</dbReference>
<evidence type="ECO:0000313" key="7">
    <source>
        <dbReference type="EMBL" id="AXB47878.1"/>
    </source>
</evidence>
<feature type="transmembrane region" description="Helical" evidence="5">
    <location>
        <begin position="174"/>
        <end position="195"/>
    </location>
</feature>
<feature type="transmembrane region" description="Helical" evidence="5">
    <location>
        <begin position="405"/>
        <end position="425"/>
    </location>
</feature>
<keyword evidence="4 5" id="KW-0472">Membrane</keyword>
<evidence type="ECO:0000256" key="4">
    <source>
        <dbReference type="ARBA" id="ARBA00023136"/>
    </source>
</evidence>
<reference evidence="7 8" key="1">
    <citation type="submission" date="2016-04" db="EMBL/GenBank/DDBJ databases">
        <title>Complete genome sequence and analysis of deep-sea sediment isolate, Amycolatopsis sp. WP1.</title>
        <authorList>
            <person name="Wang H."/>
            <person name="Chen S."/>
            <person name="Wu Q."/>
        </authorList>
    </citation>
    <scope>NUCLEOTIDE SEQUENCE [LARGE SCALE GENOMIC DNA]</scope>
    <source>
        <strain evidence="7 8">WP1</strain>
    </source>
</reference>
<dbReference type="Pfam" id="PF07690">
    <property type="entry name" value="MFS_1"/>
    <property type="match status" value="1"/>
</dbReference>
<evidence type="ECO:0000256" key="5">
    <source>
        <dbReference type="SAM" id="Phobius"/>
    </source>
</evidence>
<dbReference type="SUPFAM" id="SSF103473">
    <property type="entry name" value="MFS general substrate transporter"/>
    <property type="match status" value="1"/>
</dbReference>
<dbReference type="AlphaFoldDB" id="A0A344LIK4"/>
<dbReference type="OrthoDB" id="8596007at2"/>
<keyword evidence="2 5" id="KW-0812">Transmembrane</keyword>